<name>A0A9D4PQ45_RHISA</name>
<reference evidence="2" key="1">
    <citation type="journal article" date="2020" name="Cell">
        <title>Large-Scale Comparative Analyses of Tick Genomes Elucidate Their Genetic Diversity and Vector Capacities.</title>
        <authorList>
            <consortium name="Tick Genome and Microbiome Consortium (TIGMIC)"/>
            <person name="Jia N."/>
            <person name="Wang J."/>
            <person name="Shi W."/>
            <person name="Du L."/>
            <person name="Sun Y."/>
            <person name="Zhan W."/>
            <person name="Jiang J.F."/>
            <person name="Wang Q."/>
            <person name="Zhang B."/>
            <person name="Ji P."/>
            <person name="Bell-Sakyi L."/>
            <person name="Cui X.M."/>
            <person name="Yuan T.T."/>
            <person name="Jiang B.G."/>
            <person name="Yang W.F."/>
            <person name="Lam T.T."/>
            <person name="Chang Q.C."/>
            <person name="Ding S.J."/>
            <person name="Wang X.J."/>
            <person name="Zhu J.G."/>
            <person name="Ruan X.D."/>
            <person name="Zhao L."/>
            <person name="Wei J.T."/>
            <person name="Ye R.Z."/>
            <person name="Que T.C."/>
            <person name="Du C.H."/>
            <person name="Zhou Y.H."/>
            <person name="Cheng J.X."/>
            <person name="Dai P.F."/>
            <person name="Guo W.B."/>
            <person name="Han X.H."/>
            <person name="Huang E.J."/>
            <person name="Li L.F."/>
            <person name="Wei W."/>
            <person name="Gao Y.C."/>
            <person name="Liu J.Z."/>
            <person name="Shao H.Z."/>
            <person name="Wang X."/>
            <person name="Wang C.C."/>
            <person name="Yang T.C."/>
            <person name="Huo Q.B."/>
            <person name="Li W."/>
            <person name="Chen H.Y."/>
            <person name="Chen S.E."/>
            <person name="Zhou L.G."/>
            <person name="Ni X.B."/>
            <person name="Tian J.H."/>
            <person name="Sheng Y."/>
            <person name="Liu T."/>
            <person name="Pan Y.S."/>
            <person name="Xia L.Y."/>
            <person name="Li J."/>
            <person name="Zhao F."/>
            <person name="Cao W.C."/>
        </authorList>
    </citation>
    <scope>NUCLEOTIDE SEQUENCE</scope>
    <source>
        <strain evidence="2">Rsan-2018</strain>
    </source>
</reference>
<evidence type="ECO:0000313" key="2">
    <source>
        <dbReference type="EMBL" id="KAH7947742.1"/>
    </source>
</evidence>
<dbReference type="AlphaFoldDB" id="A0A9D4PQ45"/>
<comment type="caution">
    <text evidence="2">The sequence shown here is derived from an EMBL/GenBank/DDBJ whole genome shotgun (WGS) entry which is preliminary data.</text>
</comment>
<protein>
    <submittedName>
        <fullName evidence="2">Uncharacterized protein</fullName>
    </submittedName>
</protein>
<organism evidence="2 3">
    <name type="scientific">Rhipicephalus sanguineus</name>
    <name type="common">Brown dog tick</name>
    <name type="synonym">Ixodes sanguineus</name>
    <dbReference type="NCBI Taxonomy" id="34632"/>
    <lineage>
        <taxon>Eukaryota</taxon>
        <taxon>Metazoa</taxon>
        <taxon>Ecdysozoa</taxon>
        <taxon>Arthropoda</taxon>
        <taxon>Chelicerata</taxon>
        <taxon>Arachnida</taxon>
        <taxon>Acari</taxon>
        <taxon>Parasitiformes</taxon>
        <taxon>Ixodida</taxon>
        <taxon>Ixodoidea</taxon>
        <taxon>Ixodidae</taxon>
        <taxon>Rhipicephalinae</taxon>
        <taxon>Rhipicephalus</taxon>
        <taxon>Rhipicephalus</taxon>
    </lineage>
</organism>
<gene>
    <name evidence="2" type="ORF">HPB52_015453</name>
</gene>
<proteinExistence type="predicted"/>
<evidence type="ECO:0000313" key="3">
    <source>
        <dbReference type="Proteomes" id="UP000821837"/>
    </source>
</evidence>
<feature type="compositionally biased region" description="Polar residues" evidence="1">
    <location>
        <begin position="1"/>
        <end position="13"/>
    </location>
</feature>
<reference evidence="2" key="2">
    <citation type="submission" date="2021-09" db="EMBL/GenBank/DDBJ databases">
        <authorList>
            <person name="Jia N."/>
            <person name="Wang J."/>
            <person name="Shi W."/>
            <person name="Du L."/>
            <person name="Sun Y."/>
            <person name="Zhan W."/>
            <person name="Jiang J."/>
            <person name="Wang Q."/>
            <person name="Zhang B."/>
            <person name="Ji P."/>
            <person name="Sakyi L.B."/>
            <person name="Cui X."/>
            <person name="Yuan T."/>
            <person name="Jiang B."/>
            <person name="Yang W."/>
            <person name="Lam T.T.-Y."/>
            <person name="Chang Q."/>
            <person name="Ding S."/>
            <person name="Wang X."/>
            <person name="Zhu J."/>
            <person name="Ruan X."/>
            <person name="Zhao L."/>
            <person name="Wei J."/>
            <person name="Que T."/>
            <person name="Du C."/>
            <person name="Cheng J."/>
            <person name="Dai P."/>
            <person name="Han X."/>
            <person name="Huang E."/>
            <person name="Gao Y."/>
            <person name="Liu J."/>
            <person name="Shao H."/>
            <person name="Ye R."/>
            <person name="Li L."/>
            <person name="Wei W."/>
            <person name="Wang X."/>
            <person name="Wang C."/>
            <person name="Huo Q."/>
            <person name="Li W."/>
            <person name="Guo W."/>
            <person name="Chen H."/>
            <person name="Chen S."/>
            <person name="Zhou L."/>
            <person name="Zhou L."/>
            <person name="Ni X."/>
            <person name="Tian J."/>
            <person name="Zhou Y."/>
            <person name="Sheng Y."/>
            <person name="Liu T."/>
            <person name="Pan Y."/>
            <person name="Xia L."/>
            <person name="Li J."/>
            <person name="Zhao F."/>
            <person name="Cao W."/>
        </authorList>
    </citation>
    <scope>NUCLEOTIDE SEQUENCE</scope>
    <source>
        <strain evidence="2">Rsan-2018</strain>
        <tissue evidence="2">Larvae</tissue>
    </source>
</reference>
<dbReference type="EMBL" id="JABSTV010001252">
    <property type="protein sequence ID" value="KAH7947742.1"/>
    <property type="molecule type" value="Genomic_DNA"/>
</dbReference>
<sequence length="104" mass="11577">MTDSEPVYQTLSRSFHRQPQESKLESYERMWTVVSSNREDSLASSTAEGVERVQMGDYAFLMEAATIEYLSDRDCQLAQIGGSLDSNGYGFALPRGGRVNGERG</sequence>
<keyword evidence="3" id="KW-1185">Reference proteome</keyword>
<evidence type="ECO:0000256" key="1">
    <source>
        <dbReference type="SAM" id="MobiDB-lite"/>
    </source>
</evidence>
<dbReference type="Proteomes" id="UP000821837">
    <property type="component" value="Chromosome 6"/>
</dbReference>
<dbReference type="Gene3D" id="3.40.190.10">
    <property type="entry name" value="Periplasmic binding protein-like II"/>
    <property type="match status" value="2"/>
</dbReference>
<dbReference type="VEuPathDB" id="VectorBase:RSAN_028815"/>
<feature type="region of interest" description="Disordered" evidence="1">
    <location>
        <begin position="1"/>
        <end position="22"/>
    </location>
</feature>
<accession>A0A9D4PQ45</accession>
<dbReference type="SUPFAM" id="SSF53850">
    <property type="entry name" value="Periplasmic binding protein-like II"/>
    <property type="match status" value="1"/>
</dbReference>